<dbReference type="GeneID" id="74941500"/>
<dbReference type="AlphaFoldDB" id="A0A9E7UBP0"/>
<organism evidence="2 3">
    <name type="scientific">Salinirubellus salinus</name>
    <dbReference type="NCBI Taxonomy" id="1364945"/>
    <lineage>
        <taxon>Archaea</taxon>
        <taxon>Methanobacteriati</taxon>
        <taxon>Methanobacteriota</taxon>
        <taxon>Stenosarchaea group</taxon>
        <taxon>Halobacteria</taxon>
        <taxon>Halobacteriales</taxon>
        <taxon>Natronomonadaceae</taxon>
        <taxon>Salinirubellus</taxon>
    </lineage>
</organism>
<keyword evidence="1" id="KW-0472">Membrane</keyword>
<dbReference type="KEGG" id="ssai:N0B31_03720"/>
<keyword evidence="1" id="KW-1133">Transmembrane helix</keyword>
<accession>A0A9E7UBP0</accession>
<keyword evidence="1" id="KW-0812">Transmembrane</keyword>
<proteinExistence type="predicted"/>
<evidence type="ECO:0000256" key="1">
    <source>
        <dbReference type="SAM" id="Phobius"/>
    </source>
</evidence>
<feature type="transmembrane region" description="Helical" evidence="1">
    <location>
        <begin position="41"/>
        <end position="73"/>
    </location>
</feature>
<name>A0A9E7UBP0_9EURY</name>
<gene>
    <name evidence="2" type="ORF">N0B31_03720</name>
</gene>
<feature type="transmembrane region" description="Helical" evidence="1">
    <location>
        <begin position="80"/>
        <end position="104"/>
    </location>
</feature>
<sequence>MAVLDNVVVFVASLLIGGLGIHVGAMVIASSKDYGHAVVTAALGAIVWAVVNTVVGGIPLLGPVLVLLAYLLVIRLRYGVGWLAAGGIALVAWVAVLVVLYLLATVGVTSFEATGVPGV</sequence>
<keyword evidence="3" id="KW-1185">Reference proteome</keyword>
<dbReference type="EMBL" id="CP104003">
    <property type="protein sequence ID" value="UWM55398.1"/>
    <property type="molecule type" value="Genomic_DNA"/>
</dbReference>
<protein>
    <submittedName>
        <fullName evidence="2">Uncharacterized protein</fullName>
    </submittedName>
</protein>
<evidence type="ECO:0000313" key="2">
    <source>
        <dbReference type="EMBL" id="UWM55398.1"/>
    </source>
</evidence>
<evidence type="ECO:0000313" key="3">
    <source>
        <dbReference type="Proteomes" id="UP001057580"/>
    </source>
</evidence>
<feature type="transmembrane region" description="Helical" evidence="1">
    <location>
        <begin position="7"/>
        <end position="29"/>
    </location>
</feature>
<dbReference type="RefSeq" id="WP_260594498.1">
    <property type="nucleotide sequence ID" value="NZ_CP104003.1"/>
</dbReference>
<reference evidence="2" key="1">
    <citation type="submission" date="2022-09" db="EMBL/GenBank/DDBJ databases">
        <title>Diverse halophilic archaea isolated from saline environments.</title>
        <authorList>
            <person name="Cui H.-L."/>
        </authorList>
    </citation>
    <scope>NUCLEOTIDE SEQUENCE</scope>
    <source>
        <strain evidence="2">ZS-35-S2</strain>
    </source>
</reference>
<dbReference type="Proteomes" id="UP001057580">
    <property type="component" value="Chromosome"/>
</dbReference>